<proteinExistence type="predicted"/>
<dbReference type="GO" id="GO:0003677">
    <property type="term" value="F:DNA binding"/>
    <property type="evidence" value="ECO:0007669"/>
    <property type="project" value="InterPro"/>
</dbReference>
<dbReference type="PANTHER" id="PTHR22683:SF1">
    <property type="entry name" value="TYPE VII SECRETION SYSTEM PROTEIN ESSC"/>
    <property type="match status" value="1"/>
</dbReference>
<feature type="domain" description="FtsK" evidence="7">
    <location>
        <begin position="471"/>
        <end position="656"/>
    </location>
</feature>
<dbReference type="InterPro" id="IPR002543">
    <property type="entry name" value="FtsK_dom"/>
</dbReference>
<evidence type="ECO:0000256" key="1">
    <source>
        <dbReference type="ARBA" id="ARBA00022553"/>
    </source>
</evidence>
<keyword evidence="6" id="KW-0812">Transmembrane</keyword>
<evidence type="ECO:0000256" key="5">
    <source>
        <dbReference type="SAM" id="MobiDB-lite"/>
    </source>
</evidence>
<dbReference type="PANTHER" id="PTHR22683">
    <property type="entry name" value="SPORULATION PROTEIN RELATED"/>
    <property type="match status" value="1"/>
</dbReference>
<evidence type="ECO:0000256" key="6">
    <source>
        <dbReference type="SAM" id="Phobius"/>
    </source>
</evidence>
<evidence type="ECO:0000313" key="9">
    <source>
        <dbReference type="Proteomes" id="UP000065220"/>
    </source>
</evidence>
<dbReference type="GO" id="GO:0005524">
    <property type="term" value="F:ATP binding"/>
    <property type="evidence" value="ECO:0007669"/>
    <property type="project" value="UniProtKB-UniRule"/>
</dbReference>
<dbReference type="SUPFAM" id="SSF49879">
    <property type="entry name" value="SMAD/FHA domain"/>
    <property type="match status" value="1"/>
</dbReference>
<dbReference type="PROSITE" id="PS50901">
    <property type="entry name" value="FTSK"/>
    <property type="match status" value="1"/>
</dbReference>
<feature type="transmembrane region" description="Helical" evidence="6">
    <location>
        <begin position="150"/>
        <end position="171"/>
    </location>
</feature>
<feature type="compositionally biased region" description="Basic and acidic residues" evidence="5">
    <location>
        <begin position="362"/>
        <end position="375"/>
    </location>
</feature>
<accession>A0A0X8JCH9</accession>
<dbReference type="OrthoDB" id="9807790at2"/>
<dbReference type="CDD" id="cd01127">
    <property type="entry name" value="TrwB_TraG_TraD_VirD4"/>
    <property type="match status" value="1"/>
</dbReference>
<dbReference type="Gene3D" id="3.40.50.300">
    <property type="entry name" value="P-loop containing nucleotide triphosphate hydrolases"/>
    <property type="match status" value="2"/>
</dbReference>
<organism evidence="8 9">
    <name type="scientific">Actinomyces radicidentis</name>
    <dbReference type="NCBI Taxonomy" id="111015"/>
    <lineage>
        <taxon>Bacteria</taxon>
        <taxon>Bacillati</taxon>
        <taxon>Actinomycetota</taxon>
        <taxon>Actinomycetes</taxon>
        <taxon>Actinomycetales</taxon>
        <taxon>Actinomycetaceae</taxon>
        <taxon>Actinomyces</taxon>
    </lineage>
</organism>
<dbReference type="InterPro" id="IPR003593">
    <property type="entry name" value="AAA+_ATPase"/>
</dbReference>
<dbReference type="InterPro" id="IPR027417">
    <property type="entry name" value="P-loop_NTPase"/>
</dbReference>
<dbReference type="STRING" id="111015.AXF14_00440"/>
<keyword evidence="1" id="KW-0597">Phosphoprotein</keyword>
<dbReference type="KEGG" id="ard:AXF14_00440"/>
<dbReference type="SUPFAM" id="SSF52540">
    <property type="entry name" value="P-loop containing nucleoside triphosphate hydrolases"/>
    <property type="match status" value="2"/>
</dbReference>
<protein>
    <recommendedName>
        <fullName evidence="7">FtsK domain-containing protein</fullName>
    </recommendedName>
</protein>
<sequence length="1123" mass="115825">MPSLAALSPAVARPHPDEPHRTSPGGTRAALEALTADHHLAVLEGPDAGLVVPLVDGRDVGRGAVLTDPALSRTQLRVRLRGGRVLVSDPGSRNGTVILRRGRGRRRLGSAPTRLVPGDRVRAGGTVLELRTRPTALAVPVPPGDRTARWAVLVPVVAVLAMAGVAVVGTLTGSRGLLGSLMVVPMLLMAASRLVPALGGRGRGARATAGWRGRRGREPDPAGMLLAVASGRGRAPVGDGPAAGAGSAGRDGETIRAWAGRRRRRSVIAIGPGDAVALRGPGASRALAWWVAQAAARGDVVLGAAQDGLRLRWPRDGGCATVVAVEAPPPGAADALRDTVVTAGPLDGTPAAAGPGSAVDPVRARGAEQGTRSEPRQPAALGAHLVRRDLPASVSRVLDGNDPGIPLTERWMRAVLDLALTEDRSEAPDSGLPGTVRLSGVTGEIDRERVARSWSRHDEDLLPAVLGVREGGALRADLVADGPHALLAGTTGSGKSELLTSWVLQLCLAQPPERLALVLVDYKGGAAFDPLRGLPHVAGVLTDLDPAGTWRALSSLRAEGRRRERVLARAGAKDVGALPRPDRLPRLVVVVDEFATLAAEHPDVLDALVRVAAQGRSLGIHLVLATQRPQGAVTPSIRANTTLRVCLRVLDPADSRDVLGHDGAARLERVPGRVLVAGAAEDAGPRPAQAPWAGRERDVAAAVREIAAAARGRGRPFRPWAAPLPCLARRAAPSDRRRRGPVLLALTDLPEEQRLGRWSWEPTDPLLVLGSSRSGRTSALGSAARGAALRGLVPQLCGAAWERLGATAWTPGTVVGPRDPRRLARLWRLALDGDLAGDLLVLDDAESLVVAVDEQLGPGEGQAMLDALVRTLPSLGTGLVVSASLGAATTRWAGRLPTRLVLGAPEPAQASVAGLPRGVTTGRRPGAGVLLEVCGTTACQVVLPGRGEGYRGPDGGSHRRLKPLPLAAAPVHGSWAVGGDGAAALAVPAGSVLVVGPRGSGRSTALAALARARRETGLPEALLLDDLDLASPQEQSRVEEALAAGRTVLAAATTERCAGTYRGPLAVLRERADLLVLRPGSGPSAQVAGTPLRAVVDVRAPAAPGRGALVARGTAVPVQVVHR</sequence>
<evidence type="ECO:0000259" key="7">
    <source>
        <dbReference type="PROSITE" id="PS50901"/>
    </source>
</evidence>
<evidence type="ECO:0000313" key="8">
    <source>
        <dbReference type="EMBL" id="AMD86355.1"/>
    </source>
</evidence>
<name>A0A0X8JCH9_ACTRD</name>
<dbReference type="RefSeq" id="WP_067939001.1">
    <property type="nucleotide sequence ID" value="NZ_CP014228.1"/>
</dbReference>
<evidence type="ECO:0000256" key="2">
    <source>
        <dbReference type="ARBA" id="ARBA00022741"/>
    </source>
</evidence>
<gene>
    <name evidence="8" type="ORF">AXF14_00440</name>
</gene>
<feature type="region of interest" description="Disordered" evidence="5">
    <location>
        <begin position="1"/>
        <end position="26"/>
    </location>
</feature>
<feature type="region of interest" description="Disordered" evidence="5">
    <location>
        <begin position="346"/>
        <end position="377"/>
    </location>
</feature>
<feature type="transmembrane region" description="Helical" evidence="6">
    <location>
        <begin position="177"/>
        <end position="196"/>
    </location>
</feature>
<dbReference type="InterPro" id="IPR000253">
    <property type="entry name" value="FHA_dom"/>
</dbReference>
<dbReference type="InterPro" id="IPR008984">
    <property type="entry name" value="SMAD_FHA_dom_sf"/>
</dbReference>
<keyword evidence="6" id="KW-0472">Membrane</keyword>
<dbReference type="CDD" id="cd00060">
    <property type="entry name" value="FHA"/>
    <property type="match status" value="1"/>
</dbReference>
<feature type="binding site" evidence="4">
    <location>
        <begin position="489"/>
        <end position="496"/>
    </location>
    <ligand>
        <name>ATP</name>
        <dbReference type="ChEBI" id="CHEBI:30616"/>
    </ligand>
</feature>
<evidence type="ECO:0000256" key="3">
    <source>
        <dbReference type="ARBA" id="ARBA00022840"/>
    </source>
</evidence>
<keyword evidence="6" id="KW-1133">Transmembrane helix</keyword>
<dbReference type="SMART" id="SM00382">
    <property type="entry name" value="AAA"/>
    <property type="match status" value="3"/>
</dbReference>
<dbReference type="Proteomes" id="UP000065220">
    <property type="component" value="Chromosome"/>
</dbReference>
<keyword evidence="3 4" id="KW-0067">ATP-binding</keyword>
<dbReference type="Pfam" id="PF00498">
    <property type="entry name" value="FHA"/>
    <property type="match status" value="1"/>
</dbReference>
<dbReference type="Gene3D" id="2.60.200.20">
    <property type="match status" value="1"/>
</dbReference>
<dbReference type="EMBL" id="CP014228">
    <property type="protein sequence ID" value="AMD86355.1"/>
    <property type="molecule type" value="Genomic_DNA"/>
</dbReference>
<keyword evidence="9" id="KW-1185">Reference proteome</keyword>
<dbReference type="AlphaFoldDB" id="A0A0X8JCH9"/>
<keyword evidence="2 4" id="KW-0547">Nucleotide-binding</keyword>
<evidence type="ECO:0000256" key="4">
    <source>
        <dbReference type="PROSITE-ProRule" id="PRU00289"/>
    </source>
</evidence>
<dbReference type="Pfam" id="PF01580">
    <property type="entry name" value="FtsK_SpoIIIE"/>
    <property type="match status" value="2"/>
</dbReference>
<dbReference type="InterPro" id="IPR050206">
    <property type="entry name" value="FtsK/SpoIIIE/SftA"/>
</dbReference>
<reference evidence="9" key="1">
    <citation type="submission" date="2016-02" db="EMBL/GenBank/DDBJ databases">
        <authorList>
            <person name="Holder M.E."/>
            <person name="Ajami N.J."/>
            <person name="Petrosino J.F."/>
        </authorList>
    </citation>
    <scope>NUCLEOTIDE SEQUENCE [LARGE SCALE GENOMIC DNA]</scope>
    <source>
        <strain evidence="9">CCUG 36733</strain>
    </source>
</reference>